<feature type="transmembrane region" description="Helical" evidence="1">
    <location>
        <begin position="156"/>
        <end position="172"/>
    </location>
</feature>
<protein>
    <recommendedName>
        <fullName evidence="4">DUF4145 domain-containing protein</fullName>
    </recommendedName>
</protein>
<comment type="caution">
    <text evidence="2">The sequence shown here is derived from an EMBL/GenBank/DDBJ whole genome shotgun (WGS) entry which is preliminary data.</text>
</comment>
<evidence type="ECO:0000313" key="3">
    <source>
        <dbReference type="Proteomes" id="UP000286287"/>
    </source>
</evidence>
<name>A0A418VGJ1_9DEIO</name>
<evidence type="ECO:0008006" key="4">
    <source>
        <dbReference type="Google" id="ProtNLM"/>
    </source>
</evidence>
<evidence type="ECO:0000256" key="1">
    <source>
        <dbReference type="SAM" id="Phobius"/>
    </source>
</evidence>
<keyword evidence="1" id="KW-0812">Transmembrane</keyword>
<sequence length="176" mass="19083">MQPLTSGGHFLRQGLAALRPLLMERDVMTTDSLRIVRDRAVALERQLDSIGAVGNGLGEKYRNLDLPAAVQEDLRQVVHLRNMAMHDGIDLDPADLARYEQATDRAMTALLGHSGERRATSADQSSGCGATLVALVVIVGGAWLLAAVIHHPLVDALIWFLALLMVWGAVTSKEKK</sequence>
<feature type="transmembrane region" description="Helical" evidence="1">
    <location>
        <begin position="127"/>
        <end position="150"/>
    </location>
</feature>
<keyword evidence="1" id="KW-1133">Transmembrane helix</keyword>
<dbReference type="EMBL" id="QYUJ01000006">
    <property type="protein sequence ID" value="RJF75243.1"/>
    <property type="molecule type" value="Genomic_DNA"/>
</dbReference>
<organism evidence="2 3">
    <name type="scientific">Deinococcus cavernae</name>
    <dbReference type="NCBI Taxonomy" id="2320857"/>
    <lineage>
        <taxon>Bacteria</taxon>
        <taxon>Thermotogati</taxon>
        <taxon>Deinococcota</taxon>
        <taxon>Deinococci</taxon>
        <taxon>Deinococcales</taxon>
        <taxon>Deinococcaceae</taxon>
        <taxon>Deinococcus</taxon>
    </lineage>
</organism>
<evidence type="ECO:0000313" key="2">
    <source>
        <dbReference type="EMBL" id="RJF75243.1"/>
    </source>
</evidence>
<keyword evidence="3" id="KW-1185">Reference proteome</keyword>
<reference evidence="2 3" key="1">
    <citation type="submission" date="2018-09" db="EMBL/GenBank/DDBJ databases">
        <authorList>
            <person name="Zhu H."/>
        </authorList>
    </citation>
    <scope>NUCLEOTIDE SEQUENCE [LARGE SCALE GENOMIC DNA]</scope>
    <source>
        <strain evidence="2 3">K2S05-167</strain>
    </source>
</reference>
<dbReference type="Proteomes" id="UP000286287">
    <property type="component" value="Unassembled WGS sequence"/>
</dbReference>
<keyword evidence="1" id="KW-0472">Membrane</keyword>
<proteinExistence type="predicted"/>
<gene>
    <name evidence="2" type="ORF">D3875_01690</name>
</gene>
<dbReference type="AlphaFoldDB" id="A0A418VGJ1"/>
<accession>A0A418VGJ1</accession>